<dbReference type="Proteomes" id="UP000501690">
    <property type="component" value="Linkage Group LG1"/>
</dbReference>
<keyword evidence="2" id="KW-1185">Reference proteome</keyword>
<dbReference type="EMBL" id="CP039345">
    <property type="protein sequence ID" value="QCD78889.1"/>
    <property type="molecule type" value="Genomic_DNA"/>
</dbReference>
<proteinExistence type="predicted"/>
<reference evidence="1 2" key="1">
    <citation type="submission" date="2019-04" db="EMBL/GenBank/DDBJ databases">
        <title>An improved genome assembly and genetic linkage map for asparagus bean, Vigna unguiculata ssp. sesquipedialis.</title>
        <authorList>
            <person name="Xia Q."/>
            <person name="Zhang R."/>
            <person name="Dong Y."/>
        </authorList>
    </citation>
    <scope>NUCLEOTIDE SEQUENCE [LARGE SCALE GENOMIC DNA]</scope>
    <source>
        <tissue evidence="1">Leaf</tissue>
    </source>
</reference>
<accession>A0A4D6KUG9</accession>
<evidence type="ECO:0000313" key="2">
    <source>
        <dbReference type="Proteomes" id="UP000501690"/>
    </source>
</evidence>
<evidence type="ECO:0000313" key="1">
    <source>
        <dbReference type="EMBL" id="QCD78889.1"/>
    </source>
</evidence>
<gene>
    <name evidence="1" type="ORF">DEO72_LG1g2525</name>
</gene>
<protein>
    <submittedName>
        <fullName evidence="1">Uncharacterized protein</fullName>
    </submittedName>
</protein>
<name>A0A4D6KUG9_VIGUN</name>
<dbReference type="AlphaFoldDB" id="A0A4D6KUG9"/>
<sequence length="68" mass="8083">MDYPRPSCEHHKFFRSYALKRLWLKRRTLHVIQCIAAIALDFFPTQKFFPSTHKRSISLSGLTSFIKL</sequence>
<organism evidence="1 2">
    <name type="scientific">Vigna unguiculata</name>
    <name type="common">Cowpea</name>
    <dbReference type="NCBI Taxonomy" id="3917"/>
    <lineage>
        <taxon>Eukaryota</taxon>
        <taxon>Viridiplantae</taxon>
        <taxon>Streptophyta</taxon>
        <taxon>Embryophyta</taxon>
        <taxon>Tracheophyta</taxon>
        <taxon>Spermatophyta</taxon>
        <taxon>Magnoliopsida</taxon>
        <taxon>eudicotyledons</taxon>
        <taxon>Gunneridae</taxon>
        <taxon>Pentapetalae</taxon>
        <taxon>rosids</taxon>
        <taxon>fabids</taxon>
        <taxon>Fabales</taxon>
        <taxon>Fabaceae</taxon>
        <taxon>Papilionoideae</taxon>
        <taxon>50 kb inversion clade</taxon>
        <taxon>NPAAA clade</taxon>
        <taxon>indigoferoid/millettioid clade</taxon>
        <taxon>Phaseoleae</taxon>
        <taxon>Vigna</taxon>
    </lineage>
</organism>